<organism evidence="2 3">
    <name type="scientific">Galerina marginata (strain CBS 339.88)</name>
    <dbReference type="NCBI Taxonomy" id="685588"/>
    <lineage>
        <taxon>Eukaryota</taxon>
        <taxon>Fungi</taxon>
        <taxon>Dikarya</taxon>
        <taxon>Basidiomycota</taxon>
        <taxon>Agaricomycotina</taxon>
        <taxon>Agaricomycetes</taxon>
        <taxon>Agaricomycetidae</taxon>
        <taxon>Agaricales</taxon>
        <taxon>Agaricineae</taxon>
        <taxon>Strophariaceae</taxon>
        <taxon>Galerina</taxon>
    </lineage>
</organism>
<dbReference type="Proteomes" id="UP000027222">
    <property type="component" value="Unassembled WGS sequence"/>
</dbReference>
<feature type="region of interest" description="Disordered" evidence="1">
    <location>
        <begin position="1"/>
        <end position="20"/>
    </location>
</feature>
<reference evidence="3" key="1">
    <citation type="journal article" date="2014" name="Proc. Natl. Acad. Sci. U.S.A.">
        <title>Extensive sampling of basidiomycete genomes demonstrates inadequacy of the white-rot/brown-rot paradigm for wood decay fungi.</title>
        <authorList>
            <person name="Riley R."/>
            <person name="Salamov A.A."/>
            <person name="Brown D.W."/>
            <person name="Nagy L.G."/>
            <person name="Floudas D."/>
            <person name="Held B.W."/>
            <person name="Levasseur A."/>
            <person name="Lombard V."/>
            <person name="Morin E."/>
            <person name="Otillar R."/>
            <person name="Lindquist E.A."/>
            <person name="Sun H."/>
            <person name="LaButti K.M."/>
            <person name="Schmutz J."/>
            <person name="Jabbour D."/>
            <person name="Luo H."/>
            <person name="Baker S.E."/>
            <person name="Pisabarro A.G."/>
            <person name="Walton J.D."/>
            <person name="Blanchette R.A."/>
            <person name="Henrissat B."/>
            <person name="Martin F."/>
            <person name="Cullen D."/>
            <person name="Hibbett D.S."/>
            <person name="Grigoriev I.V."/>
        </authorList>
    </citation>
    <scope>NUCLEOTIDE SEQUENCE [LARGE SCALE GENOMIC DNA]</scope>
    <source>
        <strain evidence="3">CBS 339.88</strain>
    </source>
</reference>
<evidence type="ECO:0000313" key="2">
    <source>
        <dbReference type="EMBL" id="KDR76612.1"/>
    </source>
</evidence>
<name>A0A067T2Q8_GALM3</name>
<evidence type="ECO:0000313" key="3">
    <source>
        <dbReference type="Proteomes" id="UP000027222"/>
    </source>
</evidence>
<dbReference type="AlphaFoldDB" id="A0A067T2Q8"/>
<gene>
    <name evidence="2" type="ORF">GALMADRAFT_139526</name>
</gene>
<feature type="compositionally biased region" description="Pro residues" evidence="1">
    <location>
        <begin position="1"/>
        <end position="12"/>
    </location>
</feature>
<dbReference type="HOGENOM" id="CLU_1272371_0_0_1"/>
<protein>
    <submittedName>
        <fullName evidence="2">Uncharacterized protein</fullName>
    </submittedName>
</protein>
<keyword evidence="3" id="KW-1185">Reference proteome</keyword>
<dbReference type="EMBL" id="KL142378">
    <property type="protein sequence ID" value="KDR76612.1"/>
    <property type="molecule type" value="Genomic_DNA"/>
</dbReference>
<sequence>MLPLTSLPPPARLHPILPSKSKDFVPPDVSGLSKREARLVKNHAAAFLSRQRKREEDRGEDKPVDRYDVQASRKVEMFSSAHDLSIRDTEINNVGGDLTINHNYNVYLHPEFDSEPVQISLQPRGRSTSVLAWLLWVDSFSNRDLRSKIDYAVENVKTFLSRPFSLADIILNEKIADDALKYPPLFNVAVLLSKTSLFKDGVVNHLLFVLLSKSPPA</sequence>
<dbReference type="OrthoDB" id="3064804at2759"/>
<proteinExistence type="predicted"/>
<evidence type="ECO:0000256" key="1">
    <source>
        <dbReference type="SAM" id="MobiDB-lite"/>
    </source>
</evidence>
<accession>A0A067T2Q8</accession>
<dbReference type="STRING" id="685588.A0A067T2Q8"/>